<dbReference type="KEGG" id="mgl:MGL_1240"/>
<dbReference type="Proteomes" id="UP000008837">
    <property type="component" value="Unassembled WGS sequence"/>
</dbReference>
<keyword evidence="2" id="KW-0820">tRNA-binding</keyword>
<keyword evidence="7" id="KW-1185">Reference proteome</keyword>
<dbReference type="InterPro" id="IPR018171">
    <property type="entry name" value="Pept_tRNA_hydro_CS"/>
</dbReference>
<dbReference type="VEuPathDB" id="FungiDB:MGL_1240"/>
<keyword evidence="4" id="KW-0694">RNA-binding</keyword>
<dbReference type="InterPro" id="IPR001328">
    <property type="entry name" value="Pept_tRNA_hydro"/>
</dbReference>
<protein>
    <recommendedName>
        <fullName evidence="1">peptidyl-tRNA hydrolase</fullName>
        <ecNumber evidence="1">3.1.1.29</ecNumber>
    </recommendedName>
</protein>
<keyword evidence="3" id="KW-0378">Hydrolase</keyword>
<proteinExistence type="inferred from homology"/>
<dbReference type="GeneID" id="5856277"/>
<dbReference type="InterPro" id="IPR036416">
    <property type="entry name" value="Pept_tRNA_hydro_sf"/>
</dbReference>
<evidence type="ECO:0000313" key="7">
    <source>
        <dbReference type="Proteomes" id="UP000008837"/>
    </source>
</evidence>
<reference evidence="6 7" key="1">
    <citation type="journal article" date="2007" name="Proc. Natl. Acad. Sci. U.S.A.">
        <title>Dandruff-associated Malassezia genomes reveal convergent and divergent virulence traits shared with plant and human fungal pathogens.</title>
        <authorList>
            <person name="Xu J."/>
            <person name="Saunders C.W."/>
            <person name="Hu P."/>
            <person name="Grant R.A."/>
            <person name="Boekhout T."/>
            <person name="Kuramae E.E."/>
            <person name="Kronstad J.W."/>
            <person name="Deangelis Y.M."/>
            <person name="Reeder N.L."/>
            <person name="Johnstone K.R."/>
            <person name="Leland M."/>
            <person name="Fieno A.M."/>
            <person name="Begley W.M."/>
            <person name="Sun Y."/>
            <person name="Lacey M.P."/>
            <person name="Chaudhary T."/>
            <person name="Keough T."/>
            <person name="Chu L."/>
            <person name="Sears R."/>
            <person name="Yuan B."/>
            <person name="Dawson T.L.Jr."/>
        </authorList>
    </citation>
    <scope>NUCLEOTIDE SEQUENCE [LARGE SCALE GENOMIC DNA]</scope>
    <source>
        <strain evidence="7">ATCC MYA-4612 / CBS 7966</strain>
    </source>
</reference>
<dbReference type="AlphaFoldDB" id="A8PWW4"/>
<dbReference type="EMBL" id="AAYY01000003">
    <property type="protein sequence ID" value="EDP44758.1"/>
    <property type="molecule type" value="Genomic_DNA"/>
</dbReference>
<evidence type="ECO:0000256" key="1">
    <source>
        <dbReference type="ARBA" id="ARBA00013260"/>
    </source>
</evidence>
<gene>
    <name evidence="6" type="ORF">MGL_1240</name>
</gene>
<dbReference type="GO" id="GO:0000049">
    <property type="term" value="F:tRNA binding"/>
    <property type="evidence" value="ECO:0007669"/>
    <property type="project" value="UniProtKB-KW"/>
</dbReference>
<dbReference type="Pfam" id="PF01195">
    <property type="entry name" value="Pept_tRNA_hydro"/>
    <property type="match status" value="1"/>
</dbReference>
<evidence type="ECO:0000256" key="4">
    <source>
        <dbReference type="ARBA" id="ARBA00022884"/>
    </source>
</evidence>
<dbReference type="PROSITE" id="PS01196">
    <property type="entry name" value="PEPT_TRNA_HYDROL_2"/>
    <property type="match status" value="1"/>
</dbReference>
<organism evidence="6 7">
    <name type="scientific">Malassezia globosa (strain ATCC MYA-4612 / CBS 7966)</name>
    <name type="common">Dandruff-associated fungus</name>
    <dbReference type="NCBI Taxonomy" id="425265"/>
    <lineage>
        <taxon>Eukaryota</taxon>
        <taxon>Fungi</taxon>
        <taxon>Dikarya</taxon>
        <taxon>Basidiomycota</taxon>
        <taxon>Ustilaginomycotina</taxon>
        <taxon>Malasseziomycetes</taxon>
        <taxon>Malasseziales</taxon>
        <taxon>Malasseziaceae</taxon>
        <taxon>Malassezia</taxon>
    </lineage>
</organism>
<evidence type="ECO:0000256" key="5">
    <source>
        <dbReference type="ARBA" id="ARBA00038063"/>
    </source>
</evidence>
<dbReference type="PANTHER" id="PTHR17224">
    <property type="entry name" value="PEPTIDYL-TRNA HYDROLASE"/>
    <property type="match status" value="1"/>
</dbReference>
<comment type="similarity">
    <text evidence="5">Belongs to the PTH family.</text>
</comment>
<dbReference type="GO" id="GO:0004045">
    <property type="term" value="F:peptidyl-tRNA hydrolase activity"/>
    <property type="evidence" value="ECO:0007669"/>
    <property type="project" value="UniProtKB-EC"/>
</dbReference>
<evidence type="ECO:0000313" key="6">
    <source>
        <dbReference type="EMBL" id="EDP44758.1"/>
    </source>
</evidence>
<dbReference type="PANTHER" id="PTHR17224:SF1">
    <property type="entry name" value="PEPTIDYL-TRNA HYDROLASE"/>
    <property type="match status" value="1"/>
</dbReference>
<accession>A8PWW4</accession>
<dbReference type="InParanoid" id="A8PWW4"/>
<name>A8PWW4_MALGO</name>
<evidence type="ECO:0000256" key="2">
    <source>
        <dbReference type="ARBA" id="ARBA00022555"/>
    </source>
</evidence>
<dbReference type="STRING" id="425265.A8PWW4"/>
<dbReference type="Gene3D" id="3.40.50.1470">
    <property type="entry name" value="Peptidyl-tRNA hydrolase"/>
    <property type="match status" value="1"/>
</dbReference>
<dbReference type="OMA" id="ACLLEPC"/>
<dbReference type="RefSeq" id="XP_001731972.1">
    <property type="nucleotide sequence ID" value="XM_001731920.1"/>
</dbReference>
<dbReference type="EC" id="3.1.1.29" evidence="1"/>
<comment type="caution">
    <text evidence="6">The sequence shown here is derived from an EMBL/GenBank/DDBJ whole genome shotgun (WGS) entry which is preliminary data.</text>
</comment>
<sequence length="281" mass="30974">MFPTALPPVTHSVVRLSAADRHVIRRAAVVVGLGNYTHPKTRHSIGQYCLSPLMRLAESHDQALRREIARRVSRLPPDAPTFELPETTPLQSFRHVRASKGWLACVSVLLDSAPSKGSALRRAPDFRLGKYPYVLFDLVFYIPRVLMNVNGTGVASALRMYPDVTLEHAILVHDELQRPFGKVAFKAGGSAAGHNGVRSVQQVLRCSGRSMNQPDIARIRIGIDRPQDPSHDVGAYVLGAMPPAWLTACDFTPDGTPGPVLQQLWQVLHSWCLSHIAPFCE</sequence>
<dbReference type="SUPFAM" id="SSF53178">
    <property type="entry name" value="Peptidyl-tRNA hydrolase-like"/>
    <property type="match status" value="1"/>
</dbReference>
<dbReference type="OrthoDB" id="1711136at2759"/>
<evidence type="ECO:0000256" key="3">
    <source>
        <dbReference type="ARBA" id="ARBA00022801"/>
    </source>
</evidence>